<keyword evidence="6" id="KW-0539">Nucleus</keyword>
<gene>
    <name evidence="8" type="ORF">SCLCIDRAFT_1210050</name>
</gene>
<dbReference type="PANTHER" id="PTHR13321">
    <property type="entry name" value="MEDIATOR OF RNA POLYMERASE II TRANSCRIPTION, SUBUNIT 18"/>
    <property type="match status" value="1"/>
</dbReference>
<dbReference type="GO" id="GO:0016592">
    <property type="term" value="C:mediator complex"/>
    <property type="evidence" value="ECO:0007669"/>
    <property type="project" value="InterPro"/>
</dbReference>
<evidence type="ECO:0000256" key="3">
    <source>
        <dbReference type="ARBA" id="ARBA00019612"/>
    </source>
</evidence>
<evidence type="ECO:0000256" key="7">
    <source>
        <dbReference type="ARBA" id="ARBA00032012"/>
    </source>
</evidence>
<keyword evidence="9" id="KW-1185">Reference proteome</keyword>
<dbReference type="PANTHER" id="PTHR13321:SF2">
    <property type="entry name" value="MEDIATOR OF RNA POLYMERASE II TRANSCRIPTION SUBUNIT 18"/>
    <property type="match status" value="1"/>
</dbReference>
<dbReference type="Proteomes" id="UP000053989">
    <property type="component" value="Unassembled WGS sequence"/>
</dbReference>
<dbReference type="HOGENOM" id="CLU_117750_0_0_1"/>
<dbReference type="GO" id="GO:0003712">
    <property type="term" value="F:transcription coregulator activity"/>
    <property type="evidence" value="ECO:0007669"/>
    <property type="project" value="InterPro"/>
</dbReference>
<accession>A0A0C3A2M0</accession>
<evidence type="ECO:0000313" key="9">
    <source>
        <dbReference type="Proteomes" id="UP000053989"/>
    </source>
</evidence>
<dbReference type="STRING" id="1036808.A0A0C3A2M0"/>
<comment type="subcellular location">
    <subcellularLocation>
        <location evidence="1">Nucleus</location>
    </subcellularLocation>
</comment>
<reference evidence="8 9" key="1">
    <citation type="submission" date="2014-04" db="EMBL/GenBank/DDBJ databases">
        <authorList>
            <consortium name="DOE Joint Genome Institute"/>
            <person name="Kuo A."/>
            <person name="Kohler A."/>
            <person name="Nagy L.G."/>
            <person name="Floudas D."/>
            <person name="Copeland A."/>
            <person name="Barry K.W."/>
            <person name="Cichocki N."/>
            <person name="Veneault-Fourrey C."/>
            <person name="LaButti K."/>
            <person name="Lindquist E.A."/>
            <person name="Lipzen A."/>
            <person name="Lundell T."/>
            <person name="Morin E."/>
            <person name="Murat C."/>
            <person name="Sun H."/>
            <person name="Tunlid A."/>
            <person name="Henrissat B."/>
            <person name="Grigoriev I.V."/>
            <person name="Hibbett D.S."/>
            <person name="Martin F."/>
            <person name="Nordberg H.P."/>
            <person name="Cantor M.N."/>
            <person name="Hua S.X."/>
        </authorList>
    </citation>
    <scope>NUCLEOTIDE SEQUENCE [LARGE SCALE GENOMIC DNA]</scope>
    <source>
        <strain evidence="8 9">Foug A</strain>
    </source>
</reference>
<name>A0A0C3A2M0_9AGAM</name>
<dbReference type="InterPro" id="IPR019095">
    <property type="entry name" value="Mediator_Med18"/>
</dbReference>
<sequence length="215" mass="24013">MSGVAQTKVYAYEVALFGEFFSRDLKAILNRITLHTESAAPMHTHEVVFEQLGTPLLQSQGDDPVLLRARKEVGDGKESAWTLYSYLKPESVRVHPEATVRPWATCQVIGDALSLASALGYVRRSRIYKRGYVFRRGPLIIQMFQQEQVDPKTSLPIPAHADTLWEVEVKTATPVNTTAPQGGQIQVNTVRSAIEAVLEVQLVMKGLLDLRRQDI</sequence>
<dbReference type="Gene3D" id="2.40.320.10">
    <property type="entry name" value="Hypothetical Protein Pfu-838710-001"/>
    <property type="match status" value="1"/>
</dbReference>
<reference evidence="9" key="2">
    <citation type="submission" date="2015-01" db="EMBL/GenBank/DDBJ databases">
        <title>Evolutionary Origins and Diversification of the Mycorrhizal Mutualists.</title>
        <authorList>
            <consortium name="DOE Joint Genome Institute"/>
            <consortium name="Mycorrhizal Genomics Consortium"/>
            <person name="Kohler A."/>
            <person name="Kuo A."/>
            <person name="Nagy L.G."/>
            <person name="Floudas D."/>
            <person name="Copeland A."/>
            <person name="Barry K.W."/>
            <person name="Cichocki N."/>
            <person name="Veneault-Fourrey C."/>
            <person name="LaButti K."/>
            <person name="Lindquist E.A."/>
            <person name="Lipzen A."/>
            <person name="Lundell T."/>
            <person name="Morin E."/>
            <person name="Murat C."/>
            <person name="Riley R."/>
            <person name="Ohm R."/>
            <person name="Sun H."/>
            <person name="Tunlid A."/>
            <person name="Henrissat B."/>
            <person name="Grigoriev I.V."/>
            <person name="Hibbett D.S."/>
            <person name="Martin F."/>
        </authorList>
    </citation>
    <scope>NUCLEOTIDE SEQUENCE [LARGE SCALE GENOMIC DNA]</scope>
    <source>
        <strain evidence="9">Foug A</strain>
    </source>
</reference>
<dbReference type="EMBL" id="KN822011">
    <property type="protein sequence ID" value="KIM67908.1"/>
    <property type="molecule type" value="Genomic_DNA"/>
</dbReference>
<comment type="similarity">
    <text evidence="2">Belongs to the Mediator complex subunit 18 family.</text>
</comment>
<evidence type="ECO:0000256" key="6">
    <source>
        <dbReference type="ARBA" id="ARBA00023242"/>
    </source>
</evidence>
<dbReference type="OrthoDB" id="10018982at2759"/>
<evidence type="ECO:0000256" key="2">
    <source>
        <dbReference type="ARBA" id="ARBA00009814"/>
    </source>
</evidence>
<evidence type="ECO:0000256" key="1">
    <source>
        <dbReference type="ARBA" id="ARBA00004123"/>
    </source>
</evidence>
<dbReference type="GO" id="GO:0006369">
    <property type="term" value="P:termination of RNA polymerase II transcription"/>
    <property type="evidence" value="ECO:0007669"/>
    <property type="project" value="TreeGrafter"/>
</dbReference>
<keyword evidence="4" id="KW-0805">Transcription regulation</keyword>
<keyword evidence="5" id="KW-0804">Transcription</keyword>
<proteinExistence type="inferred from homology"/>
<evidence type="ECO:0000256" key="5">
    <source>
        <dbReference type="ARBA" id="ARBA00023163"/>
    </source>
</evidence>
<organism evidence="8 9">
    <name type="scientific">Scleroderma citrinum Foug A</name>
    <dbReference type="NCBI Taxonomy" id="1036808"/>
    <lineage>
        <taxon>Eukaryota</taxon>
        <taxon>Fungi</taxon>
        <taxon>Dikarya</taxon>
        <taxon>Basidiomycota</taxon>
        <taxon>Agaricomycotina</taxon>
        <taxon>Agaricomycetes</taxon>
        <taxon>Agaricomycetidae</taxon>
        <taxon>Boletales</taxon>
        <taxon>Sclerodermatineae</taxon>
        <taxon>Sclerodermataceae</taxon>
        <taxon>Scleroderma</taxon>
    </lineage>
</organism>
<protein>
    <recommendedName>
        <fullName evidence="3">Mediator of RNA polymerase II transcription subunit 18</fullName>
    </recommendedName>
    <alternativeName>
        <fullName evidence="7">Mediator complex subunit 18</fullName>
    </alternativeName>
</protein>
<dbReference type="InParanoid" id="A0A0C3A2M0"/>
<evidence type="ECO:0000256" key="4">
    <source>
        <dbReference type="ARBA" id="ARBA00023015"/>
    </source>
</evidence>
<dbReference type="GO" id="GO:0006357">
    <property type="term" value="P:regulation of transcription by RNA polymerase II"/>
    <property type="evidence" value="ECO:0007669"/>
    <property type="project" value="InterPro"/>
</dbReference>
<dbReference type="AlphaFoldDB" id="A0A0C3A2M0"/>
<evidence type="ECO:0000313" key="8">
    <source>
        <dbReference type="EMBL" id="KIM67908.1"/>
    </source>
</evidence>
<dbReference type="GO" id="GO:0070847">
    <property type="term" value="C:core mediator complex"/>
    <property type="evidence" value="ECO:0007669"/>
    <property type="project" value="TreeGrafter"/>
</dbReference>